<gene>
    <name evidence="3" type="ORF">BJ322DRAFT_851027</name>
</gene>
<dbReference type="Pfam" id="PF24883">
    <property type="entry name" value="NPHP3_N"/>
    <property type="match status" value="1"/>
</dbReference>
<evidence type="ECO:0000259" key="2">
    <source>
        <dbReference type="PROSITE" id="PS50837"/>
    </source>
</evidence>
<sequence length="881" mass="98738">MGKAVRPIKERAKGLYERVTAEGYTSEEGDIVAVAKLADDLRDILLEYWIVEQQAIHDQNCMLIDAADLLVLNNCRRAQGAEYCHGDRRGCLQGTRDAVLSEIELWAEDFDKSPVFWLNGLAGTGKSTIAQTIAERVFAEARLGASFFCSRDFEDRSNLRFIFPTLAFQLAHEYSDFRSHFVSLLRSNPDVAHESLYNQMQKLIAEPLRKTGVSTVIVIDALDECKDSEPSSAILSVLGRFVGQIPKVKFFITGRPEPRIKTGFRLPLLVDSTDVFVLHNVPLSLVNNDIRLFLKHELSELAQRRQLERWPSDEHVDLMCHRAAGLFVYAVATVKFLDSDIHLPKNQLDVILKLPESTVHEGKTQFNLNTTLDSLYKSILQAAIREGYPDVDSKVRTTIGTIVLVVNPLSPRAIAELMDLDPGEVTLFLNKFQSLLTIGEDSNQPVKPFHKSFPDFITDPSRCANSRFCISPEHLHCEIVTNCLRVMNDGLEQNLLSLPEYALNSEVEDLQERIDNRVSIALRYACQSWHSHLAEAKGDVSDLITHLEVFLHGKFLAWLEVLSVLGDLRGAAVGLEKLMSWLQEVSQDDVLLNTARDCFNFVTKFFEPINVSATHIYHSALELCPISSIVRGLYYQRYRRDTCMPRVVVGATDSWDKAVSFSNKDQYVSCSWSPCGRFIAAQTQKTVEIRDQLTAELLTTLQPPETIRRLTGQLAYSPDGRSLACASDTSILIWDIQTGGVAGEICRGFKTVSMVWSLDGSTIGLIEFGGIVHRHDFTSDTTSSPGEFSFRDVLCLVAHEKSFQILVTAPIPYESNSATVEVFEFGRTLTMICSFRLSFRVRLIEGYRPPMRVSYSPATRCLLFPLVASSASLTVGILVTQ</sequence>
<dbReference type="InterPro" id="IPR056884">
    <property type="entry name" value="NPHP3-like_N"/>
</dbReference>
<proteinExistence type="predicted"/>
<protein>
    <recommendedName>
        <fullName evidence="2">NACHT domain-containing protein</fullName>
    </recommendedName>
</protein>
<dbReference type="InterPro" id="IPR007111">
    <property type="entry name" value="NACHT_NTPase"/>
</dbReference>
<dbReference type="AlphaFoldDB" id="A0A9P6HCP8"/>
<dbReference type="Gene3D" id="2.130.10.10">
    <property type="entry name" value="YVTN repeat-like/Quinoprotein amine dehydrogenase"/>
    <property type="match status" value="1"/>
</dbReference>
<evidence type="ECO:0000313" key="3">
    <source>
        <dbReference type="EMBL" id="KAF9784521.1"/>
    </source>
</evidence>
<dbReference type="PANTHER" id="PTHR10039:SF14">
    <property type="entry name" value="NACHT DOMAIN-CONTAINING PROTEIN"/>
    <property type="match status" value="1"/>
</dbReference>
<dbReference type="PANTHER" id="PTHR10039">
    <property type="entry name" value="AMELOGENIN"/>
    <property type="match status" value="1"/>
</dbReference>
<dbReference type="Proteomes" id="UP000736335">
    <property type="component" value="Unassembled WGS sequence"/>
</dbReference>
<dbReference type="OrthoDB" id="5988599at2759"/>
<comment type="caution">
    <text evidence="3">The sequence shown here is derived from an EMBL/GenBank/DDBJ whole genome shotgun (WGS) entry which is preliminary data.</text>
</comment>
<organism evidence="3 4">
    <name type="scientific">Thelephora terrestris</name>
    <dbReference type="NCBI Taxonomy" id="56493"/>
    <lineage>
        <taxon>Eukaryota</taxon>
        <taxon>Fungi</taxon>
        <taxon>Dikarya</taxon>
        <taxon>Basidiomycota</taxon>
        <taxon>Agaricomycotina</taxon>
        <taxon>Agaricomycetes</taxon>
        <taxon>Thelephorales</taxon>
        <taxon>Thelephoraceae</taxon>
        <taxon>Thelephora</taxon>
    </lineage>
</organism>
<dbReference type="SUPFAM" id="SSF101908">
    <property type="entry name" value="Putative isomerase YbhE"/>
    <property type="match status" value="1"/>
</dbReference>
<dbReference type="InterPro" id="IPR015943">
    <property type="entry name" value="WD40/YVTN_repeat-like_dom_sf"/>
</dbReference>
<keyword evidence="4" id="KW-1185">Reference proteome</keyword>
<dbReference type="EMBL" id="WIUZ02000008">
    <property type="protein sequence ID" value="KAF9784521.1"/>
    <property type="molecule type" value="Genomic_DNA"/>
</dbReference>
<dbReference type="Gene3D" id="3.40.50.300">
    <property type="entry name" value="P-loop containing nucleotide triphosphate hydrolases"/>
    <property type="match status" value="1"/>
</dbReference>
<dbReference type="PROSITE" id="PS50837">
    <property type="entry name" value="NACHT"/>
    <property type="match status" value="1"/>
</dbReference>
<dbReference type="InterPro" id="IPR027417">
    <property type="entry name" value="P-loop_NTPase"/>
</dbReference>
<reference evidence="3" key="2">
    <citation type="submission" date="2020-11" db="EMBL/GenBank/DDBJ databases">
        <authorList>
            <consortium name="DOE Joint Genome Institute"/>
            <person name="Kuo A."/>
            <person name="Miyauchi S."/>
            <person name="Kiss E."/>
            <person name="Drula E."/>
            <person name="Kohler A."/>
            <person name="Sanchez-Garcia M."/>
            <person name="Andreopoulos B."/>
            <person name="Barry K.W."/>
            <person name="Bonito G."/>
            <person name="Buee M."/>
            <person name="Carver A."/>
            <person name="Chen C."/>
            <person name="Cichocki N."/>
            <person name="Clum A."/>
            <person name="Culley D."/>
            <person name="Crous P.W."/>
            <person name="Fauchery L."/>
            <person name="Girlanda M."/>
            <person name="Hayes R."/>
            <person name="Keri Z."/>
            <person name="Labutti K."/>
            <person name="Lipzen A."/>
            <person name="Lombard V."/>
            <person name="Magnuson J."/>
            <person name="Maillard F."/>
            <person name="Morin E."/>
            <person name="Murat C."/>
            <person name="Nolan M."/>
            <person name="Ohm R."/>
            <person name="Pangilinan J."/>
            <person name="Pereira M."/>
            <person name="Perotto S."/>
            <person name="Peter M."/>
            <person name="Riley R."/>
            <person name="Sitrit Y."/>
            <person name="Stielow B."/>
            <person name="Szollosi G."/>
            <person name="Zifcakova L."/>
            <person name="Stursova M."/>
            <person name="Spatafora J.W."/>
            <person name="Tedersoo L."/>
            <person name="Vaario L.-M."/>
            <person name="Yamada A."/>
            <person name="Yan M."/>
            <person name="Wang P."/>
            <person name="Xu J."/>
            <person name="Bruns T."/>
            <person name="Baldrian P."/>
            <person name="Vilgalys R."/>
            <person name="Henrissat B."/>
            <person name="Grigoriev I.V."/>
            <person name="Hibbett D."/>
            <person name="Nagy L.G."/>
            <person name="Martin F.M."/>
        </authorList>
    </citation>
    <scope>NUCLEOTIDE SEQUENCE</scope>
    <source>
        <strain evidence="3">UH-Tt-Lm1</strain>
    </source>
</reference>
<evidence type="ECO:0000313" key="4">
    <source>
        <dbReference type="Proteomes" id="UP000736335"/>
    </source>
</evidence>
<name>A0A9P6HCP8_9AGAM</name>
<feature type="domain" description="NACHT" evidence="2">
    <location>
        <begin position="114"/>
        <end position="256"/>
    </location>
</feature>
<accession>A0A9P6HCP8</accession>
<reference evidence="3" key="1">
    <citation type="journal article" date="2020" name="Nat. Commun.">
        <title>Large-scale genome sequencing of mycorrhizal fungi provides insights into the early evolution of symbiotic traits.</title>
        <authorList>
            <person name="Miyauchi S."/>
            <person name="Kiss E."/>
            <person name="Kuo A."/>
            <person name="Drula E."/>
            <person name="Kohler A."/>
            <person name="Sanchez-Garcia M."/>
            <person name="Morin E."/>
            <person name="Andreopoulos B."/>
            <person name="Barry K.W."/>
            <person name="Bonito G."/>
            <person name="Buee M."/>
            <person name="Carver A."/>
            <person name="Chen C."/>
            <person name="Cichocki N."/>
            <person name="Clum A."/>
            <person name="Culley D."/>
            <person name="Crous P.W."/>
            <person name="Fauchery L."/>
            <person name="Girlanda M."/>
            <person name="Hayes R.D."/>
            <person name="Keri Z."/>
            <person name="LaButti K."/>
            <person name="Lipzen A."/>
            <person name="Lombard V."/>
            <person name="Magnuson J."/>
            <person name="Maillard F."/>
            <person name="Murat C."/>
            <person name="Nolan M."/>
            <person name="Ohm R.A."/>
            <person name="Pangilinan J."/>
            <person name="Pereira M.F."/>
            <person name="Perotto S."/>
            <person name="Peter M."/>
            <person name="Pfister S."/>
            <person name="Riley R."/>
            <person name="Sitrit Y."/>
            <person name="Stielow J.B."/>
            <person name="Szollosi G."/>
            <person name="Zifcakova L."/>
            <person name="Stursova M."/>
            <person name="Spatafora J.W."/>
            <person name="Tedersoo L."/>
            <person name="Vaario L.M."/>
            <person name="Yamada A."/>
            <person name="Yan M."/>
            <person name="Wang P."/>
            <person name="Xu J."/>
            <person name="Bruns T."/>
            <person name="Baldrian P."/>
            <person name="Vilgalys R."/>
            <person name="Dunand C."/>
            <person name="Henrissat B."/>
            <person name="Grigoriev I.V."/>
            <person name="Hibbett D."/>
            <person name="Nagy L.G."/>
            <person name="Martin F.M."/>
        </authorList>
    </citation>
    <scope>NUCLEOTIDE SEQUENCE</scope>
    <source>
        <strain evidence="3">UH-Tt-Lm1</strain>
    </source>
</reference>
<evidence type="ECO:0000256" key="1">
    <source>
        <dbReference type="ARBA" id="ARBA00022737"/>
    </source>
</evidence>
<keyword evidence="1" id="KW-0677">Repeat</keyword>
<dbReference type="SUPFAM" id="SSF52540">
    <property type="entry name" value="P-loop containing nucleoside triphosphate hydrolases"/>
    <property type="match status" value="1"/>
</dbReference>